<dbReference type="EMBL" id="CP015163">
    <property type="protein sequence ID" value="AXB45905.1"/>
    <property type="molecule type" value="Genomic_DNA"/>
</dbReference>
<gene>
    <name evidence="2" type="ORF">A4R43_28330</name>
</gene>
<proteinExistence type="predicted"/>
<feature type="domain" description="SnoaL-like" evidence="1">
    <location>
        <begin position="5"/>
        <end position="100"/>
    </location>
</feature>
<dbReference type="AlphaFoldDB" id="A0A344LCY1"/>
<dbReference type="SUPFAM" id="SSF54427">
    <property type="entry name" value="NTF2-like"/>
    <property type="match status" value="1"/>
</dbReference>
<dbReference type="InterPro" id="IPR032710">
    <property type="entry name" value="NTF2-like_dom_sf"/>
</dbReference>
<keyword evidence="3" id="KW-1185">Reference proteome</keyword>
<dbReference type="RefSeq" id="WP_113695135.1">
    <property type="nucleotide sequence ID" value="NZ_CP015163.1"/>
</dbReference>
<accession>A0A344LCY1</accession>
<dbReference type="KEGG" id="aab:A4R43_28330"/>
<evidence type="ECO:0000313" key="2">
    <source>
        <dbReference type="EMBL" id="AXB45905.1"/>
    </source>
</evidence>
<dbReference type="Proteomes" id="UP000250434">
    <property type="component" value="Chromosome"/>
</dbReference>
<sequence length="168" mass="18259">MTATERYREGGEKADLDLVLSAFAEDAVLISPLTDRARFTGKAEIAKIVAVAFARIEGMRFHTDTGDEHTRALVYTGRINGVPIEEAAVARLNEDGLIQELTLFVRPLPALVELMGAFGPELARRNDRPGAAKALGLLVKPLIGMVRGGDRFALPLVMPRRRRAPAAD</sequence>
<name>A0A344LCY1_9PSEU</name>
<dbReference type="OrthoDB" id="1163083at2"/>
<dbReference type="Pfam" id="PF12680">
    <property type="entry name" value="SnoaL_2"/>
    <property type="match status" value="1"/>
</dbReference>
<dbReference type="Gene3D" id="3.10.450.50">
    <property type="match status" value="1"/>
</dbReference>
<dbReference type="InterPro" id="IPR037401">
    <property type="entry name" value="SnoaL-like"/>
</dbReference>
<reference evidence="2 3" key="1">
    <citation type="submission" date="2016-04" db="EMBL/GenBank/DDBJ databases">
        <title>Complete genome sequence and analysis of deep-sea sediment isolate, Amycolatopsis sp. WP1.</title>
        <authorList>
            <person name="Wang H."/>
            <person name="Chen S."/>
            <person name="Wu Q."/>
        </authorList>
    </citation>
    <scope>NUCLEOTIDE SEQUENCE [LARGE SCALE GENOMIC DNA]</scope>
    <source>
        <strain evidence="2 3">WP1</strain>
    </source>
</reference>
<protein>
    <recommendedName>
        <fullName evidence="1">SnoaL-like domain-containing protein</fullName>
    </recommendedName>
</protein>
<evidence type="ECO:0000313" key="3">
    <source>
        <dbReference type="Proteomes" id="UP000250434"/>
    </source>
</evidence>
<organism evidence="2 3">
    <name type="scientific">Amycolatopsis albispora</name>
    <dbReference type="NCBI Taxonomy" id="1804986"/>
    <lineage>
        <taxon>Bacteria</taxon>
        <taxon>Bacillati</taxon>
        <taxon>Actinomycetota</taxon>
        <taxon>Actinomycetes</taxon>
        <taxon>Pseudonocardiales</taxon>
        <taxon>Pseudonocardiaceae</taxon>
        <taxon>Amycolatopsis</taxon>
    </lineage>
</organism>
<evidence type="ECO:0000259" key="1">
    <source>
        <dbReference type="Pfam" id="PF12680"/>
    </source>
</evidence>